<dbReference type="PANTHER" id="PTHR37299">
    <property type="entry name" value="TRANSCRIPTIONAL REGULATOR-RELATED"/>
    <property type="match status" value="1"/>
</dbReference>
<reference evidence="3" key="1">
    <citation type="journal article" date="2019" name="Int. J. Syst. Evol. Microbiol.">
        <title>The Global Catalogue of Microorganisms (GCM) 10K type strain sequencing project: providing services to taxonomists for standard genome sequencing and annotation.</title>
        <authorList>
            <consortium name="The Broad Institute Genomics Platform"/>
            <consortium name="The Broad Institute Genome Sequencing Center for Infectious Disease"/>
            <person name="Wu L."/>
            <person name="Ma J."/>
        </authorList>
    </citation>
    <scope>NUCLEOTIDE SEQUENCE [LARGE SCALE GENOMIC DNA]</scope>
    <source>
        <strain evidence="3">KCTC 52344</strain>
    </source>
</reference>
<dbReference type="Gene3D" id="2.40.50.1020">
    <property type="entry name" value="LytTr DNA-binding domain"/>
    <property type="match status" value="1"/>
</dbReference>
<feature type="domain" description="HTH LytTR-type" evidence="1">
    <location>
        <begin position="1"/>
        <end position="97"/>
    </location>
</feature>
<proteinExistence type="predicted"/>
<sequence length="97" mass="11544">MSTPKTILPDDIIYLEADINYSIFHFENGKKWISSFTLKYYQNKVEINHFLRIHRSFLLNPQYITEVSKRGRDAYIKLTNGKELKVARRKHKLVMGL</sequence>
<evidence type="ECO:0000313" key="3">
    <source>
        <dbReference type="Proteomes" id="UP001597510"/>
    </source>
</evidence>
<comment type="caution">
    <text evidence="2">The sequence shown here is derived from an EMBL/GenBank/DDBJ whole genome shotgun (WGS) entry which is preliminary data.</text>
</comment>
<gene>
    <name evidence="2" type="ORF">ACFSR2_17770</name>
</gene>
<dbReference type="PROSITE" id="PS50930">
    <property type="entry name" value="HTH_LYTTR"/>
    <property type="match status" value="1"/>
</dbReference>
<name>A0ABW5JBN7_9BACT</name>
<evidence type="ECO:0000259" key="1">
    <source>
        <dbReference type="PROSITE" id="PS50930"/>
    </source>
</evidence>
<dbReference type="InterPro" id="IPR007492">
    <property type="entry name" value="LytTR_DNA-bd_dom"/>
</dbReference>
<dbReference type="Pfam" id="PF04397">
    <property type="entry name" value="LytTR"/>
    <property type="match status" value="1"/>
</dbReference>
<dbReference type="RefSeq" id="WP_340237840.1">
    <property type="nucleotide sequence ID" value="NZ_JBBEWC010000008.1"/>
</dbReference>
<dbReference type="InterPro" id="IPR046947">
    <property type="entry name" value="LytR-like"/>
</dbReference>
<dbReference type="SMART" id="SM00850">
    <property type="entry name" value="LytTR"/>
    <property type="match status" value="1"/>
</dbReference>
<accession>A0ABW5JBN7</accession>
<protein>
    <submittedName>
        <fullName evidence="2">LytR/AlgR family response regulator transcription factor</fullName>
    </submittedName>
</protein>
<evidence type="ECO:0000313" key="2">
    <source>
        <dbReference type="EMBL" id="MFD2522752.1"/>
    </source>
</evidence>
<dbReference type="EMBL" id="JBHULC010000021">
    <property type="protein sequence ID" value="MFD2522752.1"/>
    <property type="molecule type" value="Genomic_DNA"/>
</dbReference>
<dbReference type="PANTHER" id="PTHR37299:SF1">
    <property type="entry name" value="STAGE 0 SPORULATION PROTEIN A HOMOLOG"/>
    <property type="match status" value="1"/>
</dbReference>
<dbReference type="Proteomes" id="UP001597510">
    <property type="component" value="Unassembled WGS sequence"/>
</dbReference>
<keyword evidence="3" id="KW-1185">Reference proteome</keyword>
<organism evidence="2 3">
    <name type="scientific">Emticicia soli</name>
    <dbReference type="NCBI Taxonomy" id="2027878"/>
    <lineage>
        <taxon>Bacteria</taxon>
        <taxon>Pseudomonadati</taxon>
        <taxon>Bacteroidota</taxon>
        <taxon>Cytophagia</taxon>
        <taxon>Cytophagales</taxon>
        <taxon>Leadbetterellaceae</taxon>
        <taxon>Emticicia</taxon>
    </lineage>
</organism>